<evidence type="ECO:0000256" key="4">
    <source>
        <dbReference type="ARBA" id="ARBA00022679"/>
    </source>
</evidence>
<keyword evidence="7" id="KW-0256">Endoplasmic reticulum</keyword>
<keyword evidence="5" id="KW-0812">Transmembrane</keyword>
<evidence type="ECO:0000256" key="1">
    <source>
        <dbReference type="ARBA" id="ARBA00004323"/>
    </source>
</evidence>
<dbReference type="GO" id="GO:0050650">
    <property type="term" value="P:chondroitin sulfate proteoglycan biosynthetic process"/>
    <property type="evidence" value="ECO:0007669"/>
    <property type="project" value="TreeGrafter"/>
</dbReference>
<evidence type="ECO:0000256" key="3">
    <source>
        <dbReference type="ARBA" id="ARBA00022676"/>
    </source>
</evidence>
<keyword evidence="8" id="KW-0735">Signal-anchor</keyword>
<evidence type="ECO:0000256" key="5">
    <source>
        <dbReference type="ARBA" id="ARBA00022692"/>
    </source>
</evidence>
<dbReference type="Proteomes" id="UP000004892">
    <property type="component" value="Unassembled WGS sequence"/>
</dbReference>
<dbReference type="Pfam" id="PF02485">
    <property type="entry name" value="Branch"/>
    <property type="match status" value="1"/>
</dbReference>
<dbReference type="GO" id="GO:0015012">
    <property type="term" value="P:heparan sulfate proteoglycan biosynthetic process"/>
    <property type="evidence" value="ECO:0007669"/>
    <property type="project" value="TreeGrafter"/>
</dbReference>
<dbReference type="EMBL" id="ADMC01000028">
    <property type="protein sequence ID" value="EHP45763.1"/>
    <property type="molecule type" value="Genomic_DNA"/>
</dbReference>
<keyword evidence="9" id="KW-1133">Transmembrane helix</keyword>
<evidence type="ECO:0000256" key="2">
    <source>
        <dbReference type="ARBA" id="ARBA00004648"/>
    </source>
</evidence>
<proteinExistence type="predicted"/>
<evidence type="ECO:0000256" key="7">
    <source>
        <dbReference type="ARBA" id="ARBA00022824"/>
    </source>
</evidence>
<dbReference type="eggNOG" id="COG0463">
    <property type="taxonomic scope" value="Bacteria"/>
</dbReference>
<keyword evidence="11" id="KW-0472">Membrane</keyword>
<evidence type="ECO:0000256" key="13">
    <source>
        <dbReference type="ARBA" id="ARBA00023180"/>
    </source>
</evidence>
<keyword evidence="12" id="KW-1015">Disulfide bond</keyword>
<sequence length="317" mass="37411">MKIHYIILVHKNPEQLCRLVEQLETEQTDFYIHVDRKTDISPFQEKLSRPNVCFISERVDILWGTISQVSAVLNCMREISRKGEEGHVILLSGQDYPLKSNRCIAAFLETHRTTDFLFHFSLPSDIWPRKGLDRLEAYRIGLSKTEGKKQVKIEPCAFTLRNFYHFLVLLCHKPAMLPKAIRFFFTKRKHPSGIKPFGGSFWWGLKLSSVNYILDYLETHPAYWKYHQYTANPDEIMFPSILCSAPEIAKNIWNSDLRYIDWGEGKESPRIFTVKDWETLIRQSELREDFLFARKFDLEVDSVLLDQIEERRRETES</sequence>
<keyword evidence="10" id="KW-0333">Golgi apparatus</keyword>
<evidence type="ECO:0000256" key="9">
    <source>
        <dbReference type="ARBA" id="ARBA00022989"/>
    </source>
</evidence>
<evidence type="ECO:0000313" key="16">
    <source>
        <dbReference type="Proteomes" id="UP000004892"/>
    </source>
</evidence>
<organism evidence="15 16">
    <name type="scientific">Odoribacter laneus YIT 12061</name>
    <dbReference type="NCBI Taxonomy" id="742817"/>
    <lineage>
        <taxon>Bacteria</taxon>
        <taxon>Pseudomonadati</taxon>
        <taxon>Bacteroidota</taxon>
        <taxon>Bacteroidia</taxon>
        <taxon>Bacteroidales</taxon>
        <taxon>Odoribacteraceae</taxon>
        <taxon>Odoribacter</taxon>
    </lineage>
</organism>
<dbReference type="HOGENOM" id="CLU_032341_0_1_10"/>
<evidence type="ECO:0000256" key="14">
    <source>
        <dbReference type="ARBA" id="ARBA00042865"/>
    </source>
</evidence>
<dbReference type="STRING" id="742817.HMPREF9449_02735"/>
<evidence type="ECO:0000256" key="6">
    <source>
        <dbReference type="ARBA" id="ARBA00022723"/>
    </source>
</evidence>
<evidence type="ECO:0000256" key="8">
    <source>
        <dbReference type="ARBA" id="ARBA00022968"/>
    </source>
</evidence>
<dbReference type="InterPro" id="IPR043538">
    <property type="entry name" value="XYLT"/>
</dbReference>
<evidence type="ECO:0000256" key="10">
    <source>
        <dbReference type="ARBA" id="ARBA00023034"/>
    </source>
</evidence>
<comment type="subcellular location">
    <subcellularLocation>
        <location evidence="2">Endoplasmic reticulum membrane</location>
        <topology evidence="2">Single-pass type II membrane protein</topology>
    </subcellularLocation>
    <subcellularLocation>
        <location evidence="1">Golgi apparatus membrane</location>
        <topology evidence="1">Single-pass type II membrane protein</topology>
    </subcellularLocation>
</comment>
<dbReference type="RefSeq" id="WP_009137879.1">
    <property type="nucleotide sequence ID" value="NZ_JH594597.1"/>
</dbReference>
<dbReference type="PATRIC" id="fig|742817.3.peg.2928"/>
<keyword evidence="13" id="KW-0325">Glycoprotein</keyword>
<protein>
    <recommendedName>
        <fullName evidence="14">Peptide O-xylosyltransferase</fullName>
    </recommendedName>
</protein>
<evidence type="ECO:0000313" key="15">
    <source>
        <dbReference type="EMBL" id="EHP45763.1"/>
    </source>
</evidence>
<dbReference type="GO" id="GO:0016020">
    <property type="term" value="C:membrane"/>
    <property type="evidence" value="ECO:0007669"/>
    <property type="project" value="InterPro"/>
</dbReference>
<evidence type="ECO:0000256" key="12">
    <source>
        <dbReference type="ARBA" id="ARBA00023157"/>
    </source>
</evidence>
<keyword evidence="6" id="KW-0479">Metal-binding</keyword>
<dbReference type="GeneID" id="98070264"/>
<dbReference type="InterPro" id="IPR003406">
    <property type="entry name" value="Glyco_trans_14"/>
</dbReference>
<keyword evidence="4" id="KW-0808">Transferase</keyword>
<keyword evidence="3" id="KW-0328">Glycosyltransferase</keyword>
<dbReference type="AlphaFoldDB" id="H1DKE9"/>
<reference evidence="15 16" key="1">
    <citation type="submission" date="2012-01" db="EMBL/GenBank/DDBJ databases">
        <title>The Genome Sequence of Odoribacter laneus YIT 12061.</title>
        <authorList>
            <consortium name="The Broad Institute Genome Sequencing Platform"/>
            <person name="Earl A."/>
            <person name="Ward D."/>
            <person name="Feldgarden M."/>
            <person name="Gevers D."/>
            <person name="Morotomi M."/>
            <person name="Young S.K."/>
            <person name="Zeng Q."/>
            <person name="Gargeya S."/>
            <person name="Fitzgerald M."/>
            <person name="Haas B."/>
            <person name="Abouelleil A."/>
            <person name="Alvarado L."/>
            <person name="Arachchi H.M."/>
            <person name="Berlin A."/>
            <person name="Chapman S.B."/>
            <person name="Gearin G."/>
            <person name="Goldberg J."/>
            <person name="Griggs A."/>
            <person name="Gujja S."/>
            <person name="Hansen M."/>
            <person name="Heiman D."/>
            <person name="Howarth C."/>
            <person name="Larimer J."/>
            <person name="Lui A."/>
            <person name="MacDonald P.J.P."/>
            <person name="McCowen C."/>
            <person name="Montmayeur A."/>
            <person name="Murphy C."/>
            <person name="Neiman D."/>
            <person name="Pearson M."/>
            <person name="Priest M."/>
            <person name="Roberts A."/>
            <person name="Saif S."/>
            <person name="Shea T."/>
            <person name="Sisk P."/>
            <person name="Stolte C."/>
            <person name="Sykes S."/>
            <person name="Wortman J."/>
            <person name="Nusbaum C."/>
            <person name="Birren B."/>
        </authorList>
    </citation>
    <scope>NUCLEOTIDE SEQUENCE [LARGE SCALE GENOMIC DNA]</scope>
    <source>
        <strain evidence="15 16">YIT 12061</strain>
    </source>
</reference>
<dbReference type="GO" id="GO:0030158">
    <property type="term" value="F:protein xylosyltransferase activity"/>
    <property type="evidence" value="ECO:0007669"/>
    <property type="project" value="InterPro"/>
</dbReference>
<accession>H1DKE9</accession>
<dbReference type="PANTHER" id="PTHR46025">
    <property type="entry name" value="XYLOSYLTRANSFERASE OXT"/>
    <property type="match status" value="1"/>
</dbReference>
<dbReference type="PANTHER" id="PTHR46025:SF3">
    <property type="entry name" value="XYLOSYLTRANSFERASE OXT"/>
    <property type="match status" value="1"/>
</dbReference>
<dbReference type="GO" id="GO:0046872">
    <property type="term" value="F:metal ion binding"/>
    <property type="evidence" value="ECO:0007669"/>
    <property type="project" value="UniProtKB-KW"/>
</dbReference>
<gene>
    <name evidence="15" type="ORF">HMPREF9449_02735</name>
</gene>
<comment type="caution">
    <text evidence="15">The sequence shown here is derived from an EMBL/GenBank/DDBJ whole genome shotgun (WGS) entry which is preliminary data.</text>
</comment>
<name>H1DKE9_9BACT</name>
<evidence type="ECO:0000256" key="11">
    <source>
        <dbReference type="ARBA" id="ARBA00023136"/>
    </source>
</evidence>
<keyword evidence="16" id="KW-1185">Reference proteome</keyword>